<evidence type="ECO:0000256" key="1">
    <source>
        <dbReference type="SAM" id="MobiDB-lite"/>
    </source>
</evidence>
<feature type="non-terminal residue" evidence="2">
    <location>
        <position position="200"/>
    </location>
</feature>
<sequence length="200" mass="21514">MPSWKRQRQQGQSKAWSLHDATAAQPIGLGAKAAARCGKSSKADRFWNAEEAPLPEGIAEPAVAAPPHARVEAMRLQRCTQLRKLLSRRCSAHGITEPVLAFERWLARCRLREETAPGADRGARGSRPRRALDPLLPSIAGRRPEPGLVEDLQRAYLPEALARQVAAELGSESEAAAAAVARAAAGKGVPPPQPVRVAEH</sequence>
<evidence type="ECO:0008006" key="4">
    <source>
        <dbReference type="Google" id="ProtNLM"/>
    </source>
</evidence>
<organism evidence="2 3">
    <name type="scientific">Prorocentrum cordatum</name>
    <dbReference type="NCBI Taxonomy" id="2364126"/>
    <lineage>
        <taxon>Eukaryota</taxon>
        <taxon>Sar</taxon>
        <taxon>Alveolata</taxon>
        <taxon>Dinophyceae</taxon>
        <taxon>Prorocentrales</taxon>
        <taxon>Prorocentraceae</taxon>
        <taxon>Prorocentrum</taxon>
    </lineage>
</organism>
<dbReference type="Proteomes" id="UP001189429">
    <property type="component" value="Unassembled WGS sequence"/>
</dbReference>
<feature type="region of interest" description="Disordered" evidence="1">
    <location>
        <begin position="116"/>
        <end position="144"/>
    </location>
</feature>
<reference evidence="2" key="1">
    <citation type="submission" date="2023-10" db="EMBL/GenBank/DDBJ databases">
        <authorList>
            <person name="Chen Y."/>
            <person name="Shah S."/>
            <person name="Dougan E. K."/>
            <person name="Thang M."/>
            <person name="Chan C."/>
        </authorList>
    </citation>
    <scope>NUCLEOTIDE SEQUENCE [LARGE SCALE GENOMIC DNA]</scope>
</reference>
<name>A0ABN9W491_9DINO</name>
<feature type="region of interest" description="Disordered" evidence="1">
    <location>
        <begin position="1"/>
        <end position="20"/>
    </location>
</feature>
<comment type="caution">
    <text evidence="2">The sequence shown here is derived from an EMBL/GenBank/DDBJ whole genome shotgun (WGS) entry which is preliminary data.</text>
</comment>
<proteinExistence type="predicted"/>
<protein>
    <recommendedName>
        <fullName evidence="4">CDAN1-interacting nuclease 1</fullName>
    </recommendedName>
</protein>
<evidence type="ECO:0000313" key="2">
    <source>
        <dbReference type="EMBL" id="CAK0879445.1"/>
    </source>
</evidence>
<dbReference type="EMBL" id="CAUYUJ010017958">
    <property type="protein sequence ID" value="CAK0879445.1"/>
    <property type="molecule type" value="Genomic_DNA"/>
</dbReference>
<accession>A0ABN9W491</accession>
<gene>
    <name evidence="2" type="ORF">PCOR1329_LOCUS62879</name>
</gene>
<evidence type="ECO:0000313" key="3">
    <source>
        <dbReference type="Proteomes" id="UP001189429"/>
    </source>
</evidence>
<keyword evidence="3" id="KW-1185">Reference proteome</keyword>
<feature type="region of interest" description="Disordered" evidence="1">
    <location>
        <begin position="180"/>
        <end position="200"/>
    </location>
</feature>